<dbReference type="PROSITE" id="PS50850">
    <property type="entry name" value="MFS"/>
    <property type="match status" value="1"/>
</dbReference>
<dbReference type="InterPro" id="IPR011701">
    <property type="entry name" value="MFS"/>
</dbReference>
<feature type="transmembrane region" description="Helical" evidence="5">
    <location>
        <begin position="102"/>
        <end position="123"/>
    </location>
</feature>
<accession>A0A6G1LKD3</accession>
<keyword evidence="2 5" id="KW-0812">Transmembrane</keyword>
<comment type="subcellular location">
    <subcellularLocation>
        <location evidence="1">Membrane</location>
        <topology evidence="1">Multi-pass membrane protein</topology>
    </subcellularLocation>
</comment>
<dbReference type="Proteomes" id="UP000799436">
    <property type="component" value="Unassembled WGS sequence"/>
</dbReference>
<gene>
    <name evidence="7" type="ORF">EJ03DRAFT_240413</name>
</gene>
<keyword evidence="4 5" id="KW-0472">Membrane</keyword>
<feature type="transmembrane region" description="Helical" evidence="5">
    <location>
        <begin position="135"/>
        <end position="155"/>
    </location>
</feature>
<dbReference type="InterPro" id="IPR005829">
    <property type="entry name" value="Sugar_transporter_CS"/>
</dbReference>
<dbReference type="GO" id="GO:0005886">
    <property type="term" value="C:plasma membrane"/>
    <property type="evidence" value="ECO:0007669"/>
    <property type="project" value="TreeGrafter"/>
</dbReference>
<keyword evidence="8" id="KW-1185">Reference proteome</keyword>
<feature type="non-terminal residue" evidence="7">
    <location>
        <position position="515"/>
    </location>
</feature>
<evidence type="ECO:0000256" key="5">
    <source>
        <dbReference type="SAM" id="Phobius"/>
    </source>
</evidence>
<dbReference type="EMBL" id="ML995812">
    <property type="protein sequence ID" value="KAF2773029.1"/>
    <property type="molecule type" value="Genomic_DNA"/>
</dbReference>
<feature type="domain" description="Major facilitator superfamily (MFS) profile" evidence="6">
    <location>
        <begin position="10"/>
        <end position="504"/>
    </location>
</feature>
<reference evidence="7" key="1">
    <citation type="journal article" date="2020" name="Stud. Mycol.">
        <title>101 Dothideomycetes genomes: a test case for predicting lifestyles and emergence of pathogens.</title>
        <authorList>
            <person name="Haridas S."/>
            <person name="Albert R."/>
            <person name="Binder M."/>
            <person name="Bloem J."/>
            <person name="Labutti K."/>
            <person name="Salamov A."/>
            <person name="Andreopoulos B."/>
            <person name="Baker S."/>
            <person name="Barry K."/>
            <person name="Bills G."/>
            <person name="Bluhm B."/>
            <person name="Cannon C."/>
            <person name="Castanera R."/>
            <person name="Culley D."/>
            <person name="Daum C."/>
            <person name="Ezra D."/>
            <person name="Gonzalez J."/>
            <person name="Henrissat B."/>
            <person name="Kuo A."/>
            <person name="Liang C."/>
            <person name="Lipzen A."/>
            <person name="Lutzoni F."/>
            <person name="Magnuson J."/>
            <person name="Mondo S."/>
            <person name="Nolan M."/>
            <person name="Ohm R."/>
            <person name="Pangilinan J."/>
            <person name="Park H.-J."/>
            <person name="Ramirez L."/>
            <person name="Alfaro M."/>
            <person name="Sun H."/>
            <person name="Tritt A."/>
            <person name="Yoshinaga Y."/>
            <person name="Zwiers L.-H."/>
            <person name="Turgeon B."/>
            <person name="Goodwin S."/>
            <person name="Spatafora J."/>
            <person name="Crous P."/>
            <person name="Grigoriev I."/>
        </authorList>
    </citation>
    <scope>NUCLEOTIDE SEQUENCE</scope>
    <source>
        <strain evidence="7">CBS 116005</strain>
    </source>
</reference>
<feature type="transmembrane region" description="Helical" evidence="5">
    <location>
        <begin position="167"/>
        <end position="187"/>
    </location>
</feature>
<name>A0A6G1LKD3_9PEZI</name>
<keyword evidence="3 5" id="KW-1133">Transmembrane helix</keyword>
<dbReference type="Gene3D" id="1.20.1250.20">
    <property type="entry name" value="MFS general substrate transporter like domains"/>
    <property type="match status" value="1"/>
</dbReference>
<dbReference type="GO" id="GO:0022857">
    <property type="term" value="F:transmembrane transporter activity"/>
    <property type="evidence" value="ECO:0007669"/>
    <property type="project" value="InterPro"/>
</dbReference>
<dbReference type="Pfam" id="PF07690">
    <property type="entry name" value="MFS_1"/>
    <property type="match status" value="1"/>
</dbReference>
<protein>
    <submittedName>
        <fullName evidence="7">MFS general substrate transporter</fullName>
    </submittedName>
</protein>
<evidence type="ECO:0000256" key="3">
    <source>
        <dbReference type="ARBA" id="ARBA00022989"/>
    </source>
</evidence>
<feature type="transmembrane region" description="Helical" evidence="5">
    <location>
        <begin position="239"/>
        <end position="258"/>
    </location>
</feature>
<dbReference type="InterPro" id="IPR036259">
    <property type="entry name" value="MFS_trans_sf"/>
</dbReference>
<feature type="transmembrane region" description="Helical" evidence="5">
    <location>
        <begin position="279"/>
        <end position="301"/>
    </location>
</feature>
<feature type="transmembrane region" description="Helical" evidence="5">
    <location>
        <begin position="345"/>
        <end position="364"/>
    </location>
</feature>
<evidence type="ECO:0000256" key="1">
    <source>
        <dbReference type="ARBA" id="ARBA00004141"/>
    </source>
</evidence>
<feature type="transmembrane region" description="Helical" evidence="5">
    <location>
        <begin position="12"/>
        <end position="35"/>
    </location>
</feature>
<feature type="transmembrane region" description="Helical" evidence="5">
    <location>
        <begin position="77"/>
        <end position="96"/>
    </location>
</feature>
<dbReference type="AlphaFoldDB" id="A0A6G1LKD3"/>
<dbReference type="SUPFAM" id="SSF103473">
    <property type="entry name" value="MFS general substrate transporter"/>
    <property type="match status" value="1"/>
</dbReference>
<feature type="transmembrane region" description="Helical" evidence="5">
    <location>
        <begin position="313"/>
        <end position="333"/>
    </location>
</feature>
<evidence type="ECO:0000256" key="2">
    <source>
        <dbReference type="ARBA" id="ARBA00022692"/>
    </source>
</evidence>
<feature type="non-terminal residue" evidence="7">
    <location>
        <position position="1"/>
    </location>
</feature>
<dbReference type="InterPro" id="IPR020846">
    <property type="entry name" value="MFS_dom"/>
</dbReference>
<proteinExistence type="predicted"/>
<feature type="transmembrane region" description="Helical" evidence="5">
    <location>
        <begin position="370"/>
        <end position="390"/>
    </location>
</feature>
<dbReference type="PROSITE" id="PS00216">
    <property type="entry name" value="SUGAR_TRANSPORT_1"/>
    <property type="match status" value="1"/>
</dbReference>
<evidence type="ECO:0000313" key="7">
    <source>
        <dbReference type="EMBL" id="KAF2773029.1"/>
    </source>
</evidence>
<evidence type="ECO:0000313" key="8">
    <source>
        <dbReference type="Proteomes" id="UP000799436"/>
    </source>
</evidence>
<evidence type="ECO:0000256" key="4">
    <source>
        <dbReference type="ARBA" id="ARBA00023136"/>
    </source>
</evidence>
<feature type="transmembrane region" description="Helical" evidence="5">
    <location>
        <begin position="480"/>
        <end position="499"/>
    </location>
</feature>
<dbReference type="PANTHER" id="PTHR23501:SF94">
    <property type="entry name" value="MAJOR FACILITATOR SUPERFAMILY (MFS) PROFILE DOMAIN-CONTAINING PROTEIN"/>
    <property type="match status" value="1"/>
</dbReference>
<organism evidence="7 8">
    <name type="scientific">Teratosphaeria nubilosa</name>
    <dbReference type="NCBI Taxonomy" id="161662"/>
    <lineage>
        <taxon>Eukaryota</taxon>
        <taxon>Fungi</taxon>
        <taxon>Dikarya</taxon>
        <taxon>Ascomycota</taxon>
        <taxon>Pezizomycotina</taxon>
        <taxon>Dothideomycetes</taxon>
        <taxon>Dothideomycetidae</taxon>
        <taxon>Mycosphaerellales</taxon>
        <taxon>Teratosphaeriaceae</taxon>
        <taxon>Teratosphaeria</taxon>
    </lineage>
</organism>
<dbReference type="OrthoDB" id="2351791at2759"/>
<sequence length="515" mass="54835">WHPTPHLHAILALQTTIVFVVALDSTILTLTLPTIAHALATTTTTQALWLLTAYLLASATIQPLTAPLSDILGRRTIFFASLLLFTTGTLICASAHTVAQMLAGRVVQGLGGGGILSVNLIILSDLIPLRHRARYVGIVQGVNSLAVNFGPLIGGAVVTRGGSSWRWVFYLNLPFCGVGLVGIWALLRYVRAEEEEEEVVVGGWLRRVDWVGSAGFVVGVTGVLLGVSWGGNEFAWGDAATWVPILGGAVVVALALAWERCGGARRPFLRLEVFAGWEAAAVYGCTVLQSLTLFAATYFLPLYLLTVPLHPPLIAGTIFLSYSFAVVPVSGITGHLITTFGSYKWAIFTGWLVNTLGLGAFMTLDQNTYLPGLVFVAAVAGSGQGLLFMAHQVAAQAGCKARDVGYASAMFSFARSFGFCLGIAIGGTIFQNFLRQRLSALNLPAVLAKDSEAFAAVLRAMPASTERAAIVSAYAWAFRYLWAAMCGISGVGFVLSFGIREHTLDVELDTAHNLV</sequence>
<dbReference type="PANTHER" id="PTHR23501">
    <property type="entry name" value="MAJOR FACILITATOR SUPERFAMILY"/>
    <property type="match status" value="1"/>
</dbReference>
<evidence type="ECO:0000259" key="6">
    <source>
        <dbReference type="PROSITE" id="PS50850"/>
    </source>
</evidence>
<feature type="transmembrane region" description="Helical" evidence="5">
    <location>
        <begin position="208"/>
        <end position="227"/>
    </location>
</feature>
<feature type="transmembrane region" description="Helical" evidence="5">
    <location>
        <begin position="411"/>
        <end position="434"/>
    </location>
</feature>